<evidence type="ECO:0000256" key="2">
    <source>
        <dbReference type="ARBA" id="ARBA00006945"/>
    </source>
</evidence>
<dbReference type="GO" id="GO:0016020">
    <property type="term" value="C:membrane"/>
    <property type="evidence" value="ECO:0007669"/>
    <property type="project" value="UniProtKB-SubCell"/>
</dbReference>
<feature type="transmembrane region" description="Helical" evidence="6">
    <location>
        <begin position="101"/>
        <end position="125"/>
    </location>
</feature>
<evidence type="ECO:0000256" key="3">
    <source>
        <dbReference type="ARBA" id="ARBA00022692"/>
    </source>
</evidence>
<evidence type="ECO:0000256" key="1">
    <source>
        <dbReference type="ARBA" id="ARBA00004141"/>
    </source>
</evidence>
<dbReference type="Proteomes" id="UP000094565">
    <property type="component" value="Chromosome 4"/>
</dbReference>
<reference evidence="7 8" key="1">
    <citation type="submission" date="2016-02" db="EMBL/GenBank/DDBJ databases">
        <title>Comparative genomic and transcriptomic foundation for Pichia pastoris.</title>
        <authorList>
            <person name="Love K.R."/>
            <person name="Shah K.A."/>
            <person name="Whittaker C.A."/>
            <person name="Wu J."/>
            <person name="Bartlett M.C."/>
            <person name="Ma D."/>
            <person name="Leeson R.L."/>
            <person name="Priest M."/>
            <person name="Young S.K."/>
            <person name="Love J.C."/>
        </authorList>
    </citation>
    <scope>NUCLEOTIDE SEQUENCE [LARGE SCALE GENOMIC DNA]</scope>
    <source>
        <strain evidence="7 8">ATCC 28485</strain>
    </source>
</reference>
<keyword evidence="3 6" id="KW-0812">Transmembrane</keyword>
<evidence type="ECO:0000256" key="5">
    <source>
        <dbReference type="ARBA" id="ARBA00023136"/>
    </source>
</evidence>
<feature type="transmembrane region" description="Helical" evidence="6">
    <location>
        <begin position="286"/>
        <end position="305"/>
    </location>
</feature>
<evidence type="ECO:0000256" key="4">
    <source>
        <dbReference type="ARBA" id="ARBA00022989"/>
    </source>
</evidence>
<evidence type="ECO:0000256" key="6">
    <source>
        <dbReference type="SAM" id="Phobius"/>
    </source>
</evidence>
<dbReference type="AlphaFoldDB" id="A0A1B2JHN7"/>
<sequence>MSYRPQFQQNQGGPPYQHLGAPYQSYATQQPSPNSLNGFFNQFETISNKVEEIVDKYTKPLKPFMPAIARFFIVATFYEDSLRLIGQWPEQVYYLHVYRRYWGWFVKLFLTTNIIVMLVGSTLLIARKRSEIAASVLVAVVFFQGIVYGLFFDVGYFLRNVSVIGGLLLAFSDSIVRDKRNLSMPGLPLMEHKDNKKYFLLAGRIMLILLFATFAFNSNWSLGRILVVLVGFITSISIVVGYKTKFAAIVLTLMLMTYNVIVNHYWSFGYKDSRRDFLKYEFFQTLSIVGGLLIIVSTGAGELSFDEKKKIY</sequence>
<organism evidence="7 8">
    <name type="scientific">Komagataella pastoris</name>
    <name type="common">Yeast</name>
    <name type="synonym">Pichia pastoris</name>
    <dbReference type="NCBI Taxonomy" id="4922"/>
    <lineage>
        <taxon>Eukaryota</taxon>
        <taxon>Fungi</taxon>
        <taxon>Dikarya</taxon>
        <taxon>Ascomycota</taxon>
        <taxon>Saccharomycotina</taxon>
        <taxon>Pichiomycetes</taxon>
        <taxon>Pichiales</taxon>
        <taxon>Pichiaceae</taxon>
        <taxon>Komagataella</taxon>
    </lineage>
</organism>
<feature type="transmembrane region" description="Helical" evidence="6">
    <location>
        <begin position="132"/>
        <end position="151"/>
    </location>
</feature>
<feature type="transmembrane region" description="Helical" evidence="6">
    <location>
        <begin position="197"/>
        <end position="216"/>
    </location>
</feature>
<evidence type="ECO:0000313" key="7">
    <source>
        <dbReference type="EMBL" id="ANZ77560.1"/>
    </source>
</evidence>
<comment type="subcellular location">
    <subcellularLocation>
        <location evidence="1">Membrane</location>
        <topology evidence="1">Multi-pass membrane protein</topology>
    </subcellularLocation>
</comment>
<name>A0A1B2JHN7_PICPA</name>
<protein>
    <submittedName>
        <fullName evidence="7">BA75_04973T0</fullName>
    </submittedName>
</protein>
<keyword evidence="4 6" id="KW-1133">Transmembrane helix</keyword>
<gene>
    <name evidence="7" type="primary">ERV29</name>
    <name evidence="7" type="ORF">ATY40_BA7504973</name>
</gene>
<dbReference type="EMBL" id="CP014587">
    <property type="protein sequence ID" value="ANZ77560.1"/>
    <property type="molecule type" value="Genomic_DNA"/>
</dbReference>
<dbReference type="Pfam" id="PF02077">
    <property type="entry name" value="SURF4"/>
    <property type="match status" value="1"/>
</dbReference>
<dbReference type="PROSITE" id="PS01339">
    <property type="entry name" value="SURF4"/>
    <property type="match status" value="1"/>
</dbReference>
<feature type="transmembrane region" description="Helical" evidence="6">
    <location>
        <begin position="222"/>
        <end position="240"/>
    </location>
</feature>
<keyword evidence="5 6" id="KW-0472">Membrane</keyword>
<dbReference type="OrthoDB" id="7859621at2759"/>
<proteinExistence type="inferred from homology"/>
<comment type="similarity">
    <text evidence="2">Belongs to the SURF4 family.</text>
</comment>
<accession>A0A1B2JHN7</accession>
<evidence type="ECO:0000313" key="8">
    <source>
        <dbReference type="Proteomes" id="UP000094565"/>
    </source>
</evidence>
<dbReference type="InterPro" id="IPR002995">
    <property type="entry name" value="Surf4"/>
</dbReference>
<feature type="transmembrane region" description="Helical" evidence="6">
    <location>
        <begin position="247"/>
        <end position="266"/>
    </location>
</feature>
<keyword evidence="8" id="KW-1185">Reference proteome</keyword>